<evidence type="ECO:0000259" key="5">
    <source>
        <dbReference type="Pfam" id="PF00669"/>
    </source>
</evidence>
<comment type="similarity">
    <text evidence="1 3">Belongs to the bacterial flagellin family.</text>
</comment>
<dbReference type="Pfam" id="PF00700">
    <property type="entry name" value="Flagellin_C"/>
    <property type="match status" value="1"/>
</dbReference>
<dbReference type="PRINTS" id="PR00207">
    <property type="entry name" value="FLAGELLIN"/>
</dbReference>
<keyword evidence="8" id="KW-1185">Reference proteome</keyword>
<dbReference type="Pfam" id="PF00669">
    <property type="entry name" value="Flagellin_N"/>
    <property type="match status" value="1"/>
</dbReference>
<dbReference type="AlphaFoldDB" id="A0A934V0E0"/>
<evidence type="ECO:0000256" key="1">
    <source>
        <dbReference type="ARBA" id="ARBA00005709"/>
    </source>
</evidence>
<keyword evidence="4" id="KW-0175">Coiled coil</keyword>
<dbReference type="GO" id="GO:0005198">
    <property type="term" value="F:structural molecule activity"/>
    <property type="evidence" value="ECO:0007669"/>
    <property type="project" value="UniProtKB-UniRule"/>
</dbReference>
<protein>
    <recommendedName>
        <fullName evidence="3">Flagellin</fullName>
    </recommendedName>
</protein>
<evidence type="ECO:0000256" key="3">
    <source>
        <dbReference type="RuleBase" id="RU362073"/>
    </source>
</evidence>
<dbReference type="GO" id="GO:0005576">
    <property type="term" value="C:extracellular region"/>
    <property type="evidence" value="ECO:0007669"/>
    <property type="project" value="UniProtKB-SubCell"/>
</dbReference>
<dbReference type="SUPFAM" id="SSF64518">
    <property type="entry name" value="Phase 1 flagellin"/>
    <property type="match status" value="1"/>
</dbReference>
<sequence length="432" mass="43673">MALSIVSNQAASIATRSLEQANNAATATAEKLSSGKRINSAADDAAGSAIAARLSAEVAGLQQAGVNAGQASSLLQIADGAFQNVEDILTRAKSLSVQAGSEQISDQERAFLDQEFQSLKDEIDRIANDTEFNGANLVNGDVEGFVDGGASVTITKDVVGGGTGMATVMSLSTAGFQGIAAMGLQLSSGSMSALSGNATAPVQLGSVMYATGNGGFQIGGLNVMTTGGASTAANFTGNLQDADGNTLAGTLAITMDARITLMATNTMVDGTITVSIGTAFAPAADITVADGAGFTGAEAMNFSFKVGTGTTASEDEISVDIGGITNQALGLSNASIDSKANADTASDLVSSAIDALQAKRSDVGAAQNRLDFASQNVDLARENQEAARSELEDLNVAKAITEFSQQQLLVQAGTSTLSQANSLPQNLLQLFR</sequence>
<reference evidence="7" key="2">
    <citation type="journal article" date="2020" name="Microorganisms">
        <title>Osmotic Adaptation and Compatible Solute Biosynthesis of Phototrophic Bacteria as Revealed from Genome Analyses.</title>
        <authorList>
            <person name="Imhoff J.F."/>
            <person name="Rahn T."/>
            <person name="Kunzel S."/>
            <person name="Keller A."/>
            <person name="Neulinger S.C."/>
        </authorList>
    </citation>
    <scope>NUCLEOTIDE SEQUENCE</scope>
    <source>
        <strain evidence="7">DSM 9154</strain>
    </source>
</reference>
<comment type="caution">
    <text evidence="7">The sequence shown here is derived from an EMBL/GenBank/DDBJ whole genome shotgun (WGS) entry which is preliminary data.</text>
</comment>
<evidence type="ECO:0000313" key="7">
    <source>
        <dbReference type="EMBL" id="MBK1697708.1"/>
    </source>
</evidence>
<keyword evidence="2 3" id="KW-0975">Bacterial flagellum</keyword>
<dbReference type="GO" id="GO:0009288">
    <property type="term" value="C:bacterial-type flagellum"/>
    <property type="evidence" value="ECO:0007669"/>
    <property type="project" value="UniProtKB-SubCell"/>
</dbReference>
<dbReference type="InterPro" id="IPR001029">
    <property type="entry name" value="Flagellin_N"/>
</dbReference>
<evidence type="ECO:0000313" key="8">
    <source>
        <dbReference type="Proteomes" id="UP000778970"/>
    </source>
</evidence>
<keyword evidence="3" id="KW-0964">Secreted</keyword>
<dbReference type="InterPro" id="IPR046358">
    <property type="entry name" value="Flagellin_C"/>
</dbReference>
<keyword evidence="7" id="KW-0282">Flagellum</keyword>
<dbReference type="Gene3D" id="1.20.1330.10">
    <property type="entry name" value="f41 fragment of flagellin, N-terminal domain"/>
    <property type="match status" value="1"/>
</dbReference>
<dbReference type="PANTHER" id="PTHR42792">
    <property type="entry name" value="FLAGELLIN"/>
    <property type="match status" value="1"/>
</dbReference>
<dbReference type="EMBL" id="NRRE01000026">
    <property type="protein sequence ID" value="MBK1697708.1"/>
    <property type="molecule type" value="Genomic_DNA"/>
</dbReference>
<accession>A0A934V0E0</accession>
<dbReference type="InterPro" id="IPR001492">
    <property type="entry name" value="Flagellin"/>
</dbReference>
<feature type="coiled-coil region" evidence="4">
    <location>
        <begin position="363"/>
        <end position="397"/>
    </location>
</feature>
<dbReference type="InterPro" id="IPR042187">
    <property type="entry name" value="Flagellin_C_sub2"/>
</dbReference>
<evidence type="ECO:0000259" key="6">
    <source>
        <dbReference type="Pfam" id="PF00700"/>
    </source>
</evidence>
<evidence type="ECO:0000256" key="4">
    <source>
        <dbReference type="SAM" id="Coils"/>
    </source>
</evidence>
<proteinExistence type="inferred from homology"/>
<dbReference type="Gene3D" id="3.30.70.2120">
    <property type="match status" value="1"/>
</dbReference>
<comment type="function">
    <text evidence="3">Flagellin is the subunit protein which polymerizes to form the filaments of bacterial flagella.</text>
</comment>
<feature type="domain" description="Flagellin N-terminal" evidence="5">
    <location>
        <begin position="6"/>
        <end position="140"/>
    </location>
</feature>
<dbReference type="PANTHER" id="PTHR42792:SF2">
    <property type="entry name" value="FLAGELLIN"/>
    <property type="match status" value="1"/>
</dbReference>
<reference evidence="7" key="1">
    <citation type="submission" date="2017-08" db="EMBL/GenBank/DDBJ databases">
        <authorList>
            <person name="Imhoff J.F."/>
            <person name="Rahn T."/>
            <person name="Kuenzel S."/>
            <person name="Neulinger S.C."/>
        </authorList>
    </citation>
    <scope>NUCLEOTIDE SEQUENCE</scope>
    <source>
        <strain evidence="7">DSM 9154</strain>
    </source>
</reference>
<dbReference type="RefSeq" id="WP_027289064.1">
    <property type="nucleotide sequence ID" value="NZ_NRRE01000026.1"/>
</dbReference>
<dbReference type="Proteomes" id="UP000778970">
    <property type="component" value="Unassembled WGS sequence"/>
</dbReference>
<gene>
    <name evidence="7" type="ORF">CKO21_10685</name>
</gene>
<evidence type="ECO:0000256" key="2">
    <source>
        <dbReference type="ARBA" id="ARBA00023143"/>
    </source>
</evidence>
<comment type="subcellular location">
    <subcellularLocation>
        <location evidence="3">Secreted</location>
    </subcellularLocation>
    <subcellularLocation>
        <location evidence="3">Bacterial flagellum</location>
    </subcellularLocation>
</comment>
<name>A0A934V0E0_9PROT</name>
<keyword evidence="7" id="KW-0966">Cell projection</keyword>
<keyword evidence="7" id="KW-0969">Cilium</keyword>
<dbReference type="Gene3D" id="6.10.10.10">
    <property type="entry name" value="Flagellar export chaperone, C-terminal domain"/>
    <property type="match status" value="1"/>
</dbReference>
<feature type="domain" description="Flagellin C-terminal" evidence="6">
    <location>
        <begin position="348"/>
        <end position="431"/>
    </location>
</feature>
<organism evidence="7 8">
    <name type="scientific">Rhodovibrio salinarum</name>
    <dbReference type="NCBI Taxonomy" id="1087"/>
    <lineage>
        <taxon>Bacteria</taxon>
        <taxon>Pseudomonadati</taxon>
        <taxon>Pseudomonadota</taxon>
        <taxon>Alphaproteobacteria</taxon>
        <taxon>Rhodospirillales</taxon>
        <taxon>Rhodovibrionaceae</taxon>
        <taxon>Rhodovibrio</taxon>
    </lineage>
</organism>